<proteinExistence type="predicted"/>
<dbReference type="EMBL" id="JAECZO010000245">
    <property type="protein sequence ID" value="KAK7199222.1"/>
    <property type="molecule type" value="Genomic_DNA"/>
</dbReference>
<name>A0AAW0F0A3_9TRYP</name>
<keyword evidence="3" id="KW-1185">Reference proteome</keyword>
<protein>
    <submittedName>
        <fullName evidence="2">Uncharacterized protein</fullName>
    </submittedName>
</protein>
<evidence type="ECO:0000256" key="1">
    <source>
        <dbReference type="SAM" id="MobiDB-lite"/>
    </source>
</evidence>
<comment type="caution">
    <text evidence="2">The sequence shown here is derived from an EMBL/GenBank/DDBJ whole genome shotgun (WGS) entry which is preliminary data.</text>
</comment>
<organism evidence="2 3">
    <name type="scientific">Novymonas esmeraldas</name>
    <dbReference type="NCBI Taxonomy" id="1808958"/>
    <lineage>
        <taxon>Eukaryota</taxon>
        <taxon>Discoba</taxon>
        <taxon>Euglenozoa</taxon>
        <taxon>Kinetoplastea</taxon>
        <taxon>Metakinetoplastina</taxon>
        <taxon>Trypanosomatida</taxon>
        <taxon>Trypanosomatidae</taxon>
        <taxon>Novymonas</taxon>
    </lineage>
</organism>
<feature type="region of interest" description="Disordered" evidence="1">
    <location>
        <begin position="174"/>
        <end position="200"/>
    </location>
</feature>
<reference evidence="2 3" key="1">
    <citation type="journal article" date="2021" name="MBio">
        <title>A New Model Trypanosomatid, Novymonas esmeraldas: Genomic Perception of Its 'Candidatus Pandoraea novymonadis' Endosymbiont.</title>
        <authorList>
            <person name="Zakharova A."/>
            <person name="Saura A."/>
            <person name="Butenko A."/>
            <person name="Podesvova L."/>
            <person name="Warmusova S."/>
            <person name="Kostygov A.Y."/>
            <person name="Nenarokova A."/>
            <person name="Lukes J."/>
            <person name="Opperdoes F.R."/>
            <person name="Yurchenko V."/>
        </authorList>
    </citation>
    <scope>NUCLEOTIDE SEQUENCE [LARGE SCALE GENOMIC DNA]</scope>
    <source>
        <strain evidence="2 3">E262AT.01</strain>
    </source>
</reference>
<accession>A0AAW0F0A3</accession>
<evidence type="ECO:0000313" key="2">
    <source>
        <dbReference type="EMBL" id="KAK7199222.1"/>
    </source>
</evidence>
<dbReference type="AlphaFoldDB" id="A0AAW0F0A3"/>
<sequence length="262" mass="28411">MAHHAFLLEHLKVKAQRVQDLVCDHAHRLRVSGHVLWRHVRDADRRAAVGEVLAHSGPCNSGTDRRPSRHVQEKVGVGHTLPHVRSGDAELAALGIFIGAPVDDNVAPLTLHAETLLVQPHRRRDQELQQPLLLGVCKNVVGPADDGVAGEVGSPLSGLRAVAAAVVNVVREDGNTDGLPVRRRRYHEGPSSSVRHAAPTAHASAGCPRLHLIETPVVLLHLLGLRHHVLSPAAHSRAEKHRSHGSPQQRAAHRGVEEVPRR</sequence>
<dbReference type="Proteomes" id="UP001430356">
    <property type="component" value="Unassembled WGS sequence"/>
</dbReference>
<gene>
    <name evidence="2" type="ORF">NESM_000892600</name>
</gene>
<evidence type="ECO:0000313" key="3">
    <source>
        <dbReference type="Proteomes" id="UP001430356"/>
    </source>
</evidence>
<feature type="region of interest" description="Disordered" evidence="1">
    <location>
        <begin position="233"/>
        <end position="262"/>
    </location>
</feature>